<dbReference type="EMBL" id="MU151053">
    <property type="protein sequence ID" value="KAF9454533.1"/>
    <property type="molecule type" value="Genomic_DNA"/>
</dbReference>
<protein>
    <submittedName>
        <fullName evidence="2">Uncharacterized protein</fullName>
    </submittedName>
</protein>
<name>A0A9P5XNB1_9AGAR</name>
<keyword evidence="3" id="KW-1185">Reference proteome</keyword>
<accession>A0A9P5XNB1</accession>
<evidence type="ECO:0000313" key="3">
    <source>
        <dbReference type="Proteomes" id="UP000807342"/>
    </source>
</evidence>
<proteinExistence type="predicted"/>
<feature type="region of interest" description="Disordered" evidence="1">
    <location>
        <begin position="1"/>
        <end position="24"/>
    </location>
</feature>
<evidence type="ECO:0000313" key="2">
    <source>
        <dbReference type="EMBL" id="KAF9454533.1"/>
    </source>
</evidence>
<dbReference type="AlphaFoldDB" id="A0A9P5XNB1"/>
<gene>
    <name evidence="2" type="ORF">P691DRAFT_309862</name>
</gene>
<reference evidence="2" key="1">
    <citation type="submission" date="2020-11" db="EMBL/GenBank/DDBJ databases">
        <authorList>
            <consortium name="DOE Joint Genome Institute"/>
            <person name="Ahrendt S."/>
            <person name="Riley R."/>
            <person name="Andreopoulos W."/>
            <person name="Labutti K."/>
            <person name="Pangilinan J."/>
            <person name="Ruiz-Duenas F.J."/>
            <person name="Barrasa J.M."/>
            <person name="Sanchez-Garcia M."/>
            <person name="Camarero S."/>
            <person name="Miyauchi S."/>
            <person name="Serrano A."/>
            <person name="Linde D."/>
            <person name="Babiker R."/>
            <person name="Drula E."/>
            <person name="Ayuso-Fernandez I."/>
            <person name="Pacheco R."/>
            <person name="Padilla G."/>
            <person name="Ferreira P."/>
            <person name="Barriuso J."/>
            <person name="Kellner H."/>
            <person name="Castanera R."/>
            <person name="Alfaro M."/>
            <person name="Ramirez L."/>
            <person name="Pisabarro A.G."/>
            <person name="Kuo A."/>
            <person name="Tritt A."/>
            <person name="Lipzen A."/>
            <person name="He G."/>
            <person name="Yan M."/>
            <person name="Ng V."/>
            <person name="Cullen D."/>
            <person name="Martin F."/>
            <person name="Rosso M.-N."/>
            <person name="Henrissat B."/>
            <person name="Hibbett D."/>
            <person name="Martinez A.T."/>
            <person name="Grigoriev I.V."/>
        </authorList>
    </citation>
    <scope>NUCLEOTIDE SEQUENCE</scope>
    <source>
        <strain evidence="2">MF-IS2</strain>
    </source>
</reference>
<dbReference type="OrthoDB" id="3335814at2759"/>
<sequence>MLLSPASTSASLPSGQSFWGKLKPKNKEGDLRQQAAQMSMTRQRLLTLVFGEQETLHLLPNSFNELEDLARGWAKPPPDAAFFLRVPVEYASLHAARLVAGLYIYLTGEDSYQIAIMGVQGLRVEIVSDAPPPPDVPAPPPPPPVLEMPATLSLELAPGQTVALDVSVVSDELDMARMDDGTVVDGQFWGKLDLVHQGDNHKLDFTGTKLPPGEEYSTDVMFDSRVINRLAIAAKPPVAKCQLSVICPAVQYCDIMLQTSTYWRLSMTWPPLDPVDGDSNRVKFFCRGHPGGALEHFESETVTTALYYEAIPDAGMIEPGSFIAPRNGFAMPFRDFLIHMKNVLDQLGLSIHARTNFINNNIAAWSVHRNIAYRFLSPAKIAAAIDITVAANPCVFTRLFLIWRGLNDDELGNFAGAGEKEANVYNWREIIGWSEDMKDPSLLRILETSIMEVT</sequence>
<feature type="compositionally biased region" description="Low complexity" evidence="1">
    <location>
        <begin position="1"/>
        <end position="14"/>
    </location>
</feature>
<dbReference type="Proteomes" id="UP000807342">
    <property type="component" value="Unassembled WGS sequence"/>
</dbReference>
<evidence type="ECO:0000256" key="1">
    <source>
        <dbReference type="SAM" id="MobiDB-lite"/>
    </source>
</evidence>
<comment type="caution">
    <text evidence="2">The sequence shown here is derived from an EMBL/GenBank/DDBJ whole genome shotgun (WGS) entry which is preliminary data.</text>
</comment>
<organism evidence="2 3">
    <name type="scientific">Macrolepiota fuliginosa MF-IS2</name>
    <dbReference type="NCBI Taxonomy" id="1400762"/>
    <lineage>
        <taxon>Eukaryota</taxon>
        <taxon>Fungi</taxon>
        <taxon>Dikarya</taxon>
        <taxon>Basidiomycota</taxon>
        <taxon>Agaricomycotina</taxon>
        <taxon>Agaricomycetes</taxon>
        <taxon>Agaricomycetidae</taxon>
        <taxon>Agaricales</taxon>
        <taxon>Agaricineae</taxon>
        <taxon>Agaricaceae</taxon>
        <taxon>Macrolepiota</taxon>
    </lineage>
</organism>